<reference evidence="3" key="1">
    <citation type="journal article" date="2019" name="Int. J. Syst. Evol. Microbiol.">
        <title>The Global Catalogue of Microorganisms (GCM) 10K type strain sequencing project: providing services to taxonomists for standard genome sequencing and annotation.</title>
        <authorList>
            <consortium name="The Broad Institute Genomics Platform"/>
            <consortium name="The Broad Institute Genome Sequencing Center for Infectious Disease"/>
            <person name="Wu L."/>
            <person name="Ma J."/>
        </authorList>
    </citation>
    <scope>NUCLEOTIDE SEQUENCE [LARGE SCALE GENOMIC DNA]</scope>
    <source>
        <strain evidence="3">JCM 4422</strain>
    </source>
</reference>
<feature type="compositionally biased region" description="Basic and acidic residues" evidence="1">
    <location>
        <begin position="183"/>
        <end position="193"/>
    </location>
</feature>
<protein>
    <recommendedName>
        <fullName evidence="4">Transcriptional regulator</fullName>
    </recommendedName>
</protein>
<evidence type="ECO:0000313" key="2">
    <source>
        <dbReference type="EMBL" id="GGT73647.1"/>
    </source>
</evidence>
<gene>
    <name evidence="2" type="ORF">GCM10010287_55110</name>
</gene>
<sequence length="193" mass="20897">MLSVSGGGGSGRSRVSARAPGQQGQSASALPPQCSRAYDHAVSYDIYFFNRPDGQSWDELLEAMEKAAEDSEPIPAHLLGAWDRIVPQARTLLGAVELTEYERESRDLSHLGTGIDLSVFGDEVTITVPYWHAGDDAAVVFGQVSALAAIVEKETGLTAYDPQTERPLAETPPEVSVELMSRTTEDLRSRYEG</sequence>
<accession>A0ABQ2U5T9</accession>
<proteinExistence type="predicted"/>
<keyword evidence="3" id="KW-1185">Reference proteome</keyword>
<evidence type="ECO:0008006" key="4">
    <source>
        <dbReference type="Google" id="ProtNLM"/>
    </source>
</evidence>
<feature type="compositionally biased region" description="Gly residues" evidence="1">
    <location>
        <begin position="1"/>
        <end position="11"/>
    </location>
</feature>
<feature type="region of interest" description="Disordered" evidence="1">
    <location>
        <begin position="1"/>
        <end position="32"/>
    </location>
</feature>
<comment type="caution">
    <text evidence="2">The sequence shown here is derived from an EMBL/GenBank/DDBJ whole genome shotgun (WGS) entry which is preliminary data.</text>
</comment>
<feature type="region of interest" description="Disordered" evidence="1">
    <location>
        <begin position="159"/>
        <end position="193"/>
    </location>
</feature>
<evidence type="ECO:0000256" key="1">
    <source>
        <dbReference type="SAM" id="MobiDB-lite"/>
    </source>
</evidence>
<organism evidence="2 3">
    <name type="scientific">Streptomyces variabilis</name>
    <dbReference type="NCBI Taxonomy" id="67372"/>
    <lineage>
        <taxon>Bacteria</taxon>
        <taxon>Bacillati</taxon>
        <taxon>Actinomycetota</taxon>
        <taxon>Actinomycetes</taxon>
        <taxon>Kitasatosporales</taxon>
        <taxon>Streptomycetaceae</taxon>
        <taxon>Streptomyces</taxon>
        <taxon>Streptomyces griseoincarnatus group</taxon>
    </lineage>
</organism>
<dbReference type="EMBL" id="BMTZ01000023">
    <property type="protein sequence ID" value="GGT73647.1"/>
    <property type="molecule type" value="Genomic_DNA"/>
</dbReference>
<name>A0ABQ2U5T9_9ACTN</name>
<evidence type="ECO:0000313" key="3">
    <source>
        <dbReference type="Proteomes" id="UP000629911"/>
    </source>
</evidence>
<dbReference type="Proteomes" id="UP000629911">
    <property type="component" value="Unassembled WGS sequence"/>
</dbReference>